<dbReference type="InterPro" id="IPR032805">
    <property type="entry name" value="Wax_synthase_dom"/>
</dbReference>
<evidence type="ECO:0000256" key="2">
    <source>
        <dbReference type="ARBA" id="ARBA00022692"/>
    </source>
</evidence>
<keyword evidence="8" id="KW-1185">Reference proteome</keyword>
<feature type="domain" description="Wax synthase" evidence="6">
    <location>
        <begin position="233"/>
        <end position="297"/>
    </location>
</feature>
<dbReference type="OrthoDB" id="1077582at2759"/>
<name>A0A9P4I927_9PEZI</name>
<reference evidence="7" key="1">
    <citation type="journal article" date="2020" name="Stud. Mycol.">
        <title>101 Dothideomycetes genomes: a test case for predicting lifestyles and emergence of pathogens.</title>
        <authorList>
            <person name="Haridas S."/>
            <person name="Albert R."/>
            <person name="Binder M."/>
            <person name="Bloem J."/>
            <person name="Labutti K."/>
            <person name="Salamov A."/>
            <person name="Andreopoulos B."/>
            <person name="Baker S."/>
            <person name="Barry K."/>
            <person name="Bills G."/>
            <person name="Bluhm B."/>
            <person name="Cannon C."/>
            <person name="Castanera R."/>
            <person name="Culley D."/>
            <person name="Daum C."/>
            <person name="Ezra D."/>
            <person name="Gonzalez J."/>
            <person name="Henrissat B."/>
            <person name="Kuo A."/>
            <person name="Liang C."/>
            <person name="Lipzen A."/>
            <person name="Lutzoni F."/>
            <person name="Magnuson J."/>
            <person name="Mondo S."/>
            <person name="Nolan M."/>
            <person name="Ohm R."/>
            <person name="Pangilinan J."/>
            <person name="Park H.-J."/>
            <person name="Ramirez L."/>
            <person name="Alfaro M."/>
            <person name="Sun H."/>
            <person name="Tritt A."/>
            <person name="Yoshinaga Y."/>
            <person name="Zwiers L.-H."/>
            <person name="Turgeon B."/>
            <person name="Goodwin S."/>
            <person name="Spatafora J."/>
            <person name="Crous P."/>
            <person name="Grigoriev I."/>
        </authorList>
    </citation>
    <scope>NUCLEOTIDE SEQUENCE</scope>
    <source>
        <strain evidence="7">CBS 133067</strain>
    </source>
</reference>
<comment type="subcellular location">
    <subcellularLocation>
        <location evidence="1">Membrane</location>
        <topology evidence="1">Multi-pass membrane protein</topology>
    </subcellularLocation>
</comment>
<evidence type="ECO:0000313" key="8">
    <source>
        <dbReference type="Proteomes" id="UP000799772"/>
    </source>
</evidence>
<feature type="transmembrane region" description="Helical" evidence="5">
    <location>
        <begin position="167"/>
        <end position="187"/>
    </location>
</feature>
<protein>
    <recommendedName>
        <fullName evidence="6">Wax synthase domain-containing protein</fullName>
    </recommendedName>
</protein>
<keyword evidence="4 5" id="KW-0472">Membrane</keyword>
<comment type="caution">
    <text evidence="7">The sequence shown here is derived from an EMBL/GenBank/DDBJ whole genome shotgun (WGS) entry which is preliminary data.</text>
</comment>
<gene>
    <name evidence="7" type="ORF">NA57DRAFT_79623</name>
</gene>
<evidence type="ECO:0000256" key="3">
    <source>
        <dbReference type="ARBA" id="ARBA00022989"/>
    </source>
</evidence>
<proteinExistence type="predicted"/>
<feature type="transmembrane region" description="Helical" evidence="5">
    <location>
        <begin position="20"/>
        <end position="36"/>
    </location>
</feature>
<feature type="transmembrane region" description="Helical" evidence="5">
    <location>
        <begin position="43"/>
        <end position="61"/>
    </location>
</feature>
<sequence>MDFMSSLYPPLSERRPFPAPYAATTFFLTLVPFLSSDRRLASLVILPVLLLLCAWAPFYTFGSPSDNYYSSGPFLAMPLWYFDFVIFTPVTGPDAPVFVGSGSAGAGSGNARPQSWTDVKSTLQRLRWAFRLMIPSHRGIGWNWQVKGVPPDPNARLPKWTYVRTHLQRVVLTYLRSVAMLVILGFGSTIQGEWHTSQAWVPAILNAVIGWSGAIWVWDRLNCFYSLAAAFVVYHQVMRRMVQQPAVRIAHILRLRKGSVGSRYTQLYASFAISCLFHQFEMFNVTRKDMGEFAFFMSQPVAITAEDIVQWAWRKWQGQNQSKARVRFGKAVGYIWVFLWFSYSLPIYIKGLRDADIIRDALLEAWPSAAIFVYIGPYSWPIVAPLDLDKTYESIAISDAKEFHEDEYDDWAYYVSKEKQLSAWDLYYVLLVENSEQNENIWYRVGLGKIFKEAFNNSCGPDRKKQWKELILG</sequence>
<organism evidence="7 8">
    <name type="scientific">Rhizodiscina lignyota</name>
    <dbReference type="NCBI Taxonomy" id="1504668"/>
    <lineage>
        <taxon>Eukaryota</taxon>
        <taxon>Fungi</taxon>
        <taxon>Dikarya</taxon>
        <taxon>Ascomycota</taxon>
        <taxon>Pezizomycotina</taxon>
        <taxon>Dothideomycetes</taxon>
        <taxon>Pleosporomycetidae</taxon>
        <taxon>Aulographales</taxon>
        <taxon>Rhizodiscinaceae</taxon>
        <taxon>Rhizodiscina</taxon>
    </lineage>
</organism>
<evidence type="ECO:0000256" key="4">
    <source>
        <dbReference type="ARBA" id="ARBA00023136"/>
    </source>
</evidence>
<dbReference type="GO" id="GO:0016020">
    <property type="term" value="C:membrane"/>
    <property type="evidence" value="ECO:0007669"/>
    <property type="project" value="UniProtKB-SubCell"/>
</dbReference>
<accession>A0A9P4I927</accession>
<dbReference type="Proteomes" id="UP000799772">
    <property type="component" value="Unassembled WGS sequence"/>
</dbReference>
<keyword evidence="3 5" id="KW-1133">Transmembrane helix</keyword>
<dbReference type="EMBL" id="ML978132">
    <property type="protein sequence ID" value="KAF2095138.1"/>
    <property type="molecule type" value="Genomic_DNA"/>
</dbReference>
<evidence type="ECO:0000256" key="1">
    <source>
        <dbReference type="ARBA" id="ARBA00004141"/>
    </source>
</evidence>
<feature type="transmembrane region" description="Helical" evidence="5">
    <location>
        <begin position="331"/>
        <end position="349"/>
    </location>
</feature>
<evidence type="ECO:0000256" key="5">
    <source>
        <dbReference type="SAM" id="Phobius"/>
    </source>
</evidence>
<evidence type="ECO:0000259" key="6">
    <source>
        <dbReference type="Pfam" id="PF13813"/>
    </source>
</evidence>
<dbReference type="Pfam" id="PF13813">
    <property type="entry name" value="MBOAT_2"/>
    <property type="match status" value="1"/>
</dbReference>
<dbReference type="AlphaFoldDB" id="A0A9P4I927"/>
<evidence type="ECO:0000313" key="7">
    <source>
        <dbReference type="EMBL" id="KAF2095138.1"/>
    </source>
</evidence>
<keyword evidence="2 5" id="KW-0812">Transmembrane</keyword>
<feature type="transmembrane region" description="Helical" evidence="5">
    <location>
        <begin position="199"/>
        <end position="218"/>
    </location>
</feature>